<dbReference type="GO" id="GO:0005524">
    <property type="term" value="F:ATP binding"/>
    <property type="evidence" value="ECO:0007669"/>
    <property type="project" value="InterPro"/>
</dbReference>
<dbReference type="InterPro" id="IPR036412">
    <property type="entry name" value="HAD-like_sf"/>
</dbReference>
<sequence length="865" mass="92743">MALDDTGDSSVEAAIAEAKLAARNAGLSAEPAAGETTHGTGPGDHFDWTSFALEIEEIRSAAHIADIEHALTQVAGVRASVIYATNTAWISAPDSVDPNLLIEKLDDIGVTAWLTRSSLRRRAERLQSATRRNRLSYHRGASWKLRSLGIKGIGGRDSGERTDATREEGILRTDVRLMPKEKEPTDVLFTARALVTRTRLVVSVLLTIPVLVMAYDRSAQFDYWQWVSLALATPVVLWGAWPFHRAAVAGLRRGMSALDAASSVAIIVSYLWSIILLTSTPAGEVGWKSSPEWFAVQHSVFASGELFLDVACGCTVLLLFGRLLTRFSASSLLDDKRWPEVDPHDEVQVVRKDPDTKKMTSTAIAVQEIRVGDDITVDDGHTIPSDGRVIGGSAKVHPGLVGGGNMTVDVKVNSTVTAGSVVEGGPLKIRVANTGSRTKLAAIRRWLVESSRYGNRSAQLATRSASLLVPWAISLSMVDFILWWLIGGNLNSAFATALAVLCCVGPVALALSTSIAMRLGVEAGVRRGVLVRDAETIRELNEITTVVFNRVGTLAAGEMSVETITAEVGENPELVLRVAGALAMESDHPASRALVKAAREARDAGTGGEDIPHWIEASDVHFDGQGDFVGRVEIPVATADGSTEMKFVDARLWRPKDLSQLHGRIASATVAGGTPLVVSWKGTVRGVITLYDRVKDDAQDAVGELESLGYETVMLTRDTYPVARRFADNLGISKVLAGISPDKKASAVRSVHAAGEKVCFVGDPSVLGCLRVADVGVLMDGDDRIDVPEADVVILRREVQSVTELLVLSRRVSAVVDRNIAISWVYNGVAIAASCAGVLHPMAATVAMIASSMIIEARSNRVRNF</sequence>
<dbReference type="RefSeq" id="WP_207118622.1">
    <property type="nucleotide sequence ID" value="NZ_JAFLEQ010000008.1"/>
</dbReference>
<evidence type="ECO:0000256" key="5">
    <source>
        <dbReference type="ARBA" id="ARBA00022989"/>
    </source>
</evidence>
<dbReference type="GO" id="GO:0005886">
    <property type="term" value="C:plasma membrane"/>
    <property type="evidence" value="ECO:0007669"/>
    <property type="project" value="UniProtKB-SubCell"/>
</dbReference>
<evidence type="ECO:0000313" key="10">
    <source>
        <dbReference type="Proteomes" id="UP000664332"/>
    </source>
</evidence>
<dbReference type="Gene3D" id="3.40.50.1000">
    <property type="entry name" value="HAD superfamily/HAD-like"/>
    <property type="match status" value="1"/>
</dbReference>
<dbReference type="Gene3D" id="3.40.1110.10">
    <property type="entry name" value="Calcium-transporting ATPase, cytoplasmic domain N"/>
    <property type="match status" value="1"/>
</dbReference>
<feature type="transmembrane region" description="Helical" evidence="7">
    <location>
        <begin position="492"/>
        <end position="517"/>
    </location>
</feature>
<dbReference type="GO" id="GO:0055070">
    <property type="term" value="P:copper ion homeostasis"/>
    <property type="evidence" value="ECO:0007669"/>
    <property type="project" value="TreeGrafter"/>
</dbReference>
<dbReference type="SUPFAM" id="SSF55008">
    <property type="entry name" value="HMA, heavy metal-associated domain"/>
    <property type="match status" value="1"/>
</dbReference>
<comment type="subcellular location">
    <subcellularLocation>
        <location evidence="1">Cell membrane</location>
        <topology evidence="1">Multi-pass membrane protein</topology>
    </subcellularLocation>
</comment>
<comment type="caution">
    <text evidence="9">The sequence shown here is derived from an EMBL/GenBank/DDBJ whole genome shotgun (WGS) entry which is preliminary data.</text>
</comment>
<dbReference type="InterPro" id="IPR001757">
    <property type="entry name" value="P_typ_ATPase"/>
</dbReference>
<feature type="transmembrane region" description="Helical" evidence="7">
    <location>
        <begin position="200"/>
        <end position="217"/>
    </location>
</feature>
<keyword evidence="10" id="KW-1185">Reference proteome</keyword>
<dbReference type="PANTHER" id="PTHR43520">
    <property type="entry name" value="ATP7, ISOFORM B"/>
    <property type="match status" value="1"/>
</dbReference>
<protein>
    <submittedName>
        <fullName evidence="9">Cation-translocating P-type ATPase</fullName>
    </submittedName>
</protein>
<gene>
    <name evidence="9" type="ORF">JZY06_04505</name>
</gene>
<dbReference type="GO" id="GO:0016887">
    <property type="term" value="F:ATP hydrolysis activity"/>
    <property type="evidence" value="ECO:0007669"/>
    <property type="project" value="InterPro"/>
</dbReference>
<keyword evidence="4" id="KW-1278">Translocase</keyword>
<reference evidence="9" key="1">
    <citation type="submission" date="2021-03" db="EMBL/GenBank/DDBJ databases">
        <authorList>
            <person name="Sun Q."/>
        </authorList>
    </citation>
    <scope>NUCLEOTIDE SEQUENCE</scope>
    <source>
        <strain evidence="9">CCM 8862</strain>
    </source>
</reference>
<dbReference type="InterPro" id="IPR023214">
    <property type="entry name" value="HAD_sf"/>
</dbReference>
<keyword evidence="6 7" id="KW-0472">Membrane</keyword>
<dbReference type="AlphaFoldDB" id="A0A939DZ25"/>
<dbReference type="SUPFAM" id="SSF56784">
    <property type="entry name" value="HAD-like"/>
    <property type="match status" value="1"/>
</dbReference>
<dbReference type="InterPro" id="IPR059000">
    <property type="entry name" value="ATPase_P-type_domA"/>
</dbReference>
<dbReference type="EMBL" id="JAFLEQ010000008">
    <property type="protein sequence ID" value="MBN9643884.1"/>
    <property type="molecule type" value="Genomic_DNA"/>
</dbReference>
<evidence type="ECO:0000256" key="6">
    <source>
        <dbReference type="ARBA" id="ARBA00023136"/>
    </source>
</evidence>
<dbReference type="GO" id="GO:0005507">
    <property type="term" value="F:copper ion binding"/>
    <property type="evidence" value="ECO:0007669"/>
    <property type="project" value="TreeGrafter"/>
</dbReference>
<dbReference type="InterPro" id="IPR008250">
    <property type="entry name" value="ATPase_P-typ_transduc_dom_A_sf"/>
</dbReference>
<evidence type="ECO:0000256" key="7">
    <source>
        <dbReference type="SAM" id="Phobius"/>
    </source>
</evidence>
<dbReference type="InterPro" id="IPR023299">
    <property type="entry name" value="ATPase_P-typ_cyto_dom_N"/>
</dbReference>
<keyword evidence="3" id="KW-0479">Metal-binding</keyword>
<proteinExistence type="predicted"/>
<dbReference type="Gene3D" id="2.70.150.10">
    <property type="entry name" value="Calcium-transporting ATPase, cytoplasmic transduction domain A"/>
    <property type="match status" value="1"/>
</dbReference>
<dbReference type="Pfam" id="PF00122">
    <property type="entry name" value="E1-E2_ATPase"/>
    <property type="match status" value="1"/>
</dbReference>
<keyword evidence="2 7" id="KW-0812">Transmembrane</keyword>
<dbReference type="SUPFAM" id="SSF81653">
    <property type="entry name" value="Calcium ATPase, transduction domain A"/>
    <property type="match status" value="1"/>
</dbReference>
<dbReference type="InterPro" id="IPR036163">
    <property type="entry name" value="HMA_dom_sf"/>
</dbReference>
<dbReference type="PANTHER" id="PTHR43520:SF8">
    <property type="entry name" value="P-TYPE CU(+) TRANSPORTER"/>
    <property type="match status" value="1"/>
</dbReference>
<keyword evidence="5 7" id="KW-1133">Transmembrane helix</keyword>
<feature type="transmembrane region" description="Helical" evidence="7">
    <location>
        <begin position="465"/>
        <end position="486"/>
    </location>
</feature>
<dbReference type="InterPro" id="IPR023298">
    <property type="entry name" value="ATPase_P-typ_TM_dom_sf"/>
</dbReference>
<evidence type="ECO:0000313" key="9">
    <source>
        <dbReference type="EMBL" id="MBN9643884.1"/>
    </source>
</evidence>
<evidence type="ECO:0000256" key="4">
    <source>
        <dbReference type="ARBA" id="ARBA00022967"/>
    </source>
</evidence>
<dbReference type="Pfam" id="PF00702">
    <property type="entry name" value="Hydrolase"/>
    <property type="match status" value="1"/>
</dbReference>
<evidence type="ECO:0000256" key="2">
    <source>
        <dbReference type="ARBA" id="ARBA00022692"/>
    </source>
</evidence>
<dbReference type="GO" id="GO:0043682">
    <property type="term" value="F:P-type divalent copper transporter activity"/>
    <property type="evidence" value="ECO:0007669"/>
    <property type="project" value="TreeGrafter"/>
</dbReference>
<feature type="transmembrane region" description="Helical" evidence="7">
    <location>
        <begin position="255"/>
        <end position="275"/>
    </location>
</feature>
<dbReference type="NCBIfam" id="TIGR01494">
    <property type="entry name" value="ATPase_P-type"/>
    <property type="match status" value="1"/>
</dbReference>
<feature type="transmembrane region" description="Helical" evidence="7">
    <location>
        <begin position="295"/>
        <end position="320"/>
    </location>
</feature>
<evidence type="ECO:0000256" key="3">
    <source>
        <dbReference type="ARBA" id="ARBA00022723"/>
    </source>
</evidence>
<evidence type="ECO:0000259" key="8">
    <source>
        <dbReference type="Pfam" id="PF00122"/>
    </source>
</evidence>
<name>A0A939DZ25_9CORY</name>
<feature type="domain" description="P-type ATPase A" evidence="8">
    <location>
        <begin position="347"/>
        <end position="445"/>
    </location>
</feature>
<evidence type="ECO:0000256" key="1">
    <source>
        <dbReference type="ARBA" id="ARBA00004651"/>
    </source>
</evidence>
<organism evidence="9 10">
    <name type="scientific">Corynebacterium mendelii</name>
    <dbReference type="NCBI Taxonomy" id="2765362"/>
    <lineage>
        <taxon>Bacteria</taxon>
        <taxon>Bacillati</taxon>
        <taxon>Actinomycetota</taxon>
        <taxon>Actinomycetes</taxon>
        <taxon>Mycobacteriales</taxon>
        <taxon>Corynebacteriaceae</taxon>
        <taxon>Corynebacterium</taxon>
    </lineage>
</organism>
<dbReference type="Proteomes" id="UP000664332">
    <property type="component" value="Unassembled WGS sequence"/>
</dbReference>
<feature type="transmembrane region" description="Helical" evidence="7">
    <location>
        <begin position="223"/>
        <end position="243"/>
    </location>
</feature>
<accession>A0A939DZ25</accession>
<dbReference type="SUPFAM" id="SSF81665">
    <property type="entry name" value="Calcium ATPase, transmembrane domain M"/>
    <property type="match status" value="1"/>
</dbReference>